<proteinExistence type="inferred from homology"/>
<accession>A0A850T4P2</accession>
<feature type="disulfide bond" description="Redox-active" evidence="12">
    <location>
        <begin position="40"/>
        <end position="45"/>
    </location>
</feature>
<feature type="active site" description="Proton acceptor" evidence="10">
    <location>
        <position position="458"/>
    </location>
</feature>
<comment type="similarity">
    <text evidence="1 13">Belongs to the class-I pyridine nucleotide-disulfide oxidoreductase family.</text>
</comment>
<dbReference type="PROSITE" id="PS00076">
    <property type="entry name" value="PYRIDINE_REDOX_1"/>
    <property type="match status" value="1"/>
</dbReference>
<evidence type="ECO:0000259" key="14">
    <source>
        <dbReference type="Pfam" id="PF02852"/>
    </source>
</evidence>
<reference evidence="16 17" key="1">
    <citation type="submission" date="2020-06" db="EMBL/GenBank/DDBJ databases">
        <title>High-quality draft genome of sulfate reducer Desulfobacter latus type strain AcrS2 isolated from marine sediment.</title>
        <authorList>
            <person name="Hoppe M."/>
            <person name="Larsen C.K."/>
            <person name="Marshall I.P.G."/>
            <person name="Schramm A."/>
            <person name="Marietou A.G."/>
        </authorList>
    </citation>
    <scope>NUCLEOTIDE SEQUENCE [LARGE SCALE GENOMIC DNA]</scope>
    <source>
        <strain evidence="16 17">AcRS2</strain>
    </source>
</reference>
<comment type="cofactor">
    <cofactor evidence="11 13">
        <name>FAD</name>
        <dbReference type="ChEBI" id="CHEBI:57692"/>
    </cofactor>
    <text evidence="11 13">Binds 1 FAD per subunit.</text>
</comment>
<dbReference type="GO" id="GO:0004148">
    <property type="term" value="F:dihydrolipoyl dehydrogenase (NADH) activity"/>
    <property type="evidence" value="ECO:0007669"/>
    <property type="project" value="UniProtKB-EC"/>
</dbReference>
<comment type="catalytic activity">
    <reaction evidence="9 13">
        <text>N(6)-[(R)-dihydrolipoyl]-L-lysyl-[protein] + NAD(+) = N(6)-[(R)-lipoyl]-L-lysyl-[protein] + NADH + H(+)</text>
        <dbReference type="Rhea" id="RHEA:15045"/>
        <dbReference type="Rhea" id="RHEA-COMP:10474"/>
        <dbReference type="Rhea" id="RHEA-COMP:10475"/>
        <dbReference type="ChEBI" id="CHEBI:15378"/>
        <dbReference type="ChEBI" id="CHEBI:57540"/>
        <dbReference type="ChEBI" id="CHEBI:57945"/>
        <dbReference type="ChEBI" id="CHEBI:83099"/>
        <dbReference type="ChEBI" id="CHEBI:83100"/>
        <dbReference type="EC" id="1.8.1.4"/>
    </reaction>
</comment>
<dbReference type="Gene3D" id="3.30.390.30">
    <property type="match status" value="1"/>
</dbReference>
<evidence type="ECO:0000256" key="7">
    <source>
        <dbReference type="ARBA" id="ARBA00023157"/>
    </source>
</evidence>
<keyword evidence="7" id="KW-1015">Disulfide bond</keyword>
<evidence type="ECO:0000256" key="1">
    <source>
        <dbReference type="ARBA" id="ARBA00007532"/>
    </source>
</evidence>
<keyword evidence="11" id="KW-0547">Nucleotide-binding</keyword>
<keyword evidence="6 11" id="KW-0520">NAD</keyword>
<protein>
    <recommendedName>
        <fullName evidence="2 13">Dihydrolipoyl dehydrogenase</fullName>
        <ecNumber evidence="2 13">1.8.1.4</ecNumber>
    </recommendedName>
</protein>
<dbReference type="GO" id="GO:0050660">
    <property type="term" value="F:flavin adenine dinucleotide binding"/>
    <property type="evidence" value="ECO:0007669"/>
    <property type="project" value="InterPro"/>
</dbReference>
<keyword evidence="3 13" id="KW-0285">Flavoprotein</keyword>
<dbReference type="PANTHER" id="PTHR22912">
    <property type="entry name" value="DISULFIDE OXIDOREDUCTASE"/>
    <property type="match status" value="1"/>
</dbReference>
<dbReference type="Proteomes" id="UP000553343">
    <property type="component" value="Unassembled WGS sequence"/>
</dbReference>
<dbReference type="InterPro" id="IPR006258">
    <property type="entry name" value="Lipoamide_DH"/>
</dbReference>
<dbReference type="SUPFAM" id="SSF55424">
    <property type="entry name" value="FAD/NAD-linked reductases, dimerisation (C-terminal) domain"/>
    <property type="match status" value="1"/>
</dbReference>
<feature type="binding site" evidence="11">
    <location>
        <begin position="328"/>
        <end position="331"/>
    </location>
    <ligand>
        <name>FAD</name>
        <dbReference type="ChEBI" id="CHEBI:57692"/>
    </ligand>
</feature>
<dbReference type="GO" id="GO:0006103">
    <property type="term" value="P:2-oxoglutarate metabolic process"/>
    <property type="evidence" value="ECO:0007669"/>
    <property type="project" value="TreeGrafter"/>
</dbReference>
<evidence type="ECO:0000256" key="6">
    <source>
        <dbReference type="ARBA" id="ARBA00023027"/>
    </source>
</evidence>
<evidence type="ECO:0000256" key="3">
    <source>
        <dbReference type="ARBA" id="ARBA00022630"/>
    </source>
</evidence>
<dbReference type="PRINTS" id="PR00368">
    <property type="entry name" value="FADPNR"/>
</dbReference>
<dbReference type="Pfam" id="PF07992">
    <property type="entry name" value="Pyr_redox_2"/>
    <property type="match status" value="1"/>
</dbReference>
<dbReference type="InterPro" id="IPR016156">
    <property type="entry name" value="FAD/NAD-linked_Rdtase_dimer_sf"/>
</dbReference>
<name>A0A850T4P2_9BACT</name>
<dbReference type="Gene3D" id="3.50.50.60">
    <property type="entry name" value="FAD/NAD(P)-binding domain"/>
    <property type="match status" value="2"/>
</dbReference>
<evidence type="ECO:0000256" key="12">
    <source>
        <dbReference type="PIRSR" id="PIRSR000350-4"/>
    </source>
</evidence>
<dbReference type="InterPro" id="IPR023753">
    <property type="entry name" value="FAD/NAD-binding_dom"/>
</dbReference>
<dbReference type="AlphaFoldDB" id="A0A850T4P2"/>
<dbReference type="InterPro" id="IPR004099">
    <property type="entry name" value="Pyr_nucl-diS_OxRdtase_dimer"/>
</dbReference>
<evidence type="ECO:0000313" key="17">
    <source>
        <dbReference type="Proteomes" id="UP000553343"/>
    </source>
</evidence>
<keyword evidence="8 13" id="KW-0676">Redox-active center</keyword>
<evidence type="ECO:0000256" key="11">
    <source>
        <dbReference type="PIRSR" id="PIRSR000350-3"/>
    </source>
</evidence>
<gene>
    <name evidence="16" type="primary">lpdA</name>
    <name evidence="16" type="ORF">HXW94_17450</name>
</gene>
<organism evidence="16 17">
    <name type="scientific">Desulfobacter latus</name>
    <dbReference type="NCBI Taxonomy" id="2292"/>
    <lineage>
        <taxon>Bacteria</taxon>
        <taxon>Pseudomonadati</taxon>
        <taxon>Thermodesulfobacteriota</taxon>
        <taxon>Desulfobacteria</taxon>
        <taxon>Desulfobacterales</taxon>
        <taxon>Desulfobacteraceae</taxon>
        <taxon>Desulfobacter</taxon>
    </lineage>
</organism>
<evidence type="ECO:0000256" key="4">
    <source>
        <dbReference type="ARBA" id="ARBA00022827"/>
    </source>
</evidence>
<comment type="caution">
    <text evidence="16">The sequence shown here is derived from an EMBL/GenBank/DDBJ whole genome shotgun (WGS) entry which is preliminary data.</text>
</comment>
<keyword evidence="5 13" id="KW-0560">Oxidoreductase</keyword>
<dbReference type="EC" id="1.8.1.4" evidence="2 13"/>
<dbReference type="FunFam" id="3.30.390.30:FF:000001">
    <property type="entry name" value="Dihydrolipoyl dehydrogenase"/>
    <property type="match status" value="1"/>
</dbReference>
<evidence type="ECO:0000256" key="9">
    <source>
        <dbReference type="ARBA" id="ARBA00049187"/>
    </source>
</evidence>
<evidence type="ECO:0000256" key="5">
    <source>
        <dbReference type="ARBA" id="ARBA00023002"/>
    </source>
</evidence>
<dbReference type="InterPro" id="IPR036188">
    <property type="entry name" value="FAD/NAD-bd_sf"/>
</dbReference>
<keyword evidence="17" id="KW-1185">Reference proteome</keyword>
<dbReference type="GO" id="GO:0005737">
    <property type="term" value="C:cytoplasm"/>
    <property type="evidence" value="ECO:0007669"/>
    <property type="project" value="UniProtKB-ARBA"/>
</dbReference>
<dbReference type="InterPro" id="IPR001100">
    <property type="entry name" value="Pyr_nuc-diS_OxRdtase"/>
</dbReference>
<feature type="domain" description="FAD/NAD(P)-binding" evidence="15">
    <location>
        <begin position="4"/>
        <end position="337"/>
    </location>
</feature>
<evidence type="ECO:0000313" key="16">
    <source>
        <dbReference type="EMBL" id="NWH06743.1"/>
    </source>
</evidence>
<sequence>MAENITIIGAGPGGYVAALRAAGLGARVTLIEKENLGGTCLNYGCIPSKIMKNSADLLLSCLNAGSLGVKISGTVSPDIGVLMQRKEKVLDAQRKGLAGLLEKAGVNVITGQAKIVSPGNVEIVSDREEPISVAYDKLIIAAGTVPMNVPEFPFDHKKILSSNDMLSLDYIPTSLTIVGGGVIGCEFAFIFSALGCQVTIVEAMDRVLPLPGVDASCSKLLLREMKKRKIQVLTDTIVTRTENKRGGLDIFLDVSPFTQPAKKLKTKSIESDVMAVCVGRRSLAKALGLENIGLETGKGGWIAVNEYMQTHVDNVYAIGDILGPTHVMMAHVAYHEGLVAAVNACGQTEAPKSVMSYDTVPWVIFTMPEIGAVGLTEKQAREQGKAIETAVVNFRALGKAHAIDQISGEAKIIVEKASGKVIGVHITGPHATDLIAEATLAITRGLTATDLAHTIHAHPTLAEIMGEASLKILGTPLHG</sequence>
<evidence type="ECO:0000256" key="8">
    <source>
        <dbReference type="ARBA" id="ARBA00023284"/>
    </source>
</evidence>
<feature type="binding site" evidence="11">
    <location>
        <begin position="179"/>
        <end position="186"/>
    </location>
    <ligand>
        <name>NAD(+)</name>
        <dbReference type="ChEBI" id="CHEBI:57540"/>
    </ligand>
</feature>
<evidence type="ECO:0000259" key="15">
    <source>
        <dbReference type="Pfam" id="PF07992"/>
    </source>
</evidence>
<dbReference type="PANTHER" id="PTHR22912:SF151">
    <property type="entry name" value="DIHYDROLIPOYL DEHYDROGENASE, MITOCHONDRIAL"/>
    <property type="match status" value="1"/>
</dbReference>
<dbReference type="PIRSF" id="PIRSF000350">
    <property type="entry name" value="Mercury_reductase_MerA"/>
    <property type="match status" value="1"/>
</dbReference>
<evidence type="ECO:0000256" key="13">
    <source>
        <dbReference type="RuleBase" id="RU003692"/>
    </source>
</evidence>
<dbReference type="InterPro" id="IPR012999">
    <property type="entry name" value="Pyr_OxRdtase_I_AS"/>
</dbReference>
<dbReference type="PRINTS" id="PR00411">
    <property type="entry name" value="PNDRDTASEI"/>
</dbReference>
<feature type="binding site" evidence="11">
    <location>
        <position position="279"/>
    </location>
    <ligand>
        <name>NAD(+)</name>
        <dbReference type="ChEBI" id="CHEBI:57540"/>
    </ligand>
</feature>
<dbReference type="Pfam" id="PF02852">
    <property type="entry name" value="Pyr_redox_dim"/>
    <property type="match status" value="1"/>
</dbReference>
<feature type="binding site" evidence="11">
    <location>
        <position position="320"/>
    </location>
    <ligand>
        <name>FAD</name>
        <dbReference type="ChEBI" id="CHEBI:57692"/>
    </ligand>
</feature>
<evidence type="ECO:0000256" key="2">
    <source>
        <dbReference type="ARBA" id="ARBA00012608"/>
    </source>
</evidence>
<dbReference type="RefSeq" id="WP_178368194.1">
    <property type="nucleotide sequence ID" value="NZ_JACADJ010000105.1"/>
</dbReference>
<dbReference type="SUPFAM" id="SSF51905">
    <property type="entry name" value="FAD/NAD(P)-binding domain"/>
    <property type="match status" value="1"/>
</dbReference>
<feature type="domain" description="Pyridine nucleotide-disulphide oxidoreductase dimerisation" evidence="14">
    <location>
        <begin position="360"/>
        <end position="468"/>
    </location>
</feature>
<dbReference type="EMBL" id="JACADJ010000105">
    <property type="protein sequence ID" value="NWH06743.1"/>
    <property type="molecule type" value="Genomic_DNA"/>
</dbReference>
<feature type="binding site" evidence="11">
    <location>
        <position position="202"/>
    </location>
    <ligand>
        <name>NAD(+)</name>
        <dbReference type="ChEBI" id="CHEBI:57540"/>
    </ligand>
</feature>
<comment type="miscellaneous">
    <text evidence="13">The active site is a redox-active disulfide bond.</text>
</comment>
<keyword evidence="4 11" id="KW-0274">FAD</keyword>
<dbReference type="NCBIfam" id="TIGR01350">
    <property type="entry name" value="lipoamide_DH"/>
    <property type="match status" value="1"/>
</dbReference>
<evidence type="ECO:0000256" key="10">
    <source>
        <dbReference type="PIRSR" id="PIRSR000350-2"/>
    </source>
</evidence>
<dbReference type="InterPro" id="IPR050151">
    <property type="entry name" value="Class-I_Pyr_Nuc-Dis_Oxidored"/>
</dbReference>
<feature type="binding site" evidence="11">
    <location>
        <position position="49"/>
    </location>
    <ligand>
        <name>FAD</name>
        <dbReference type="ChEBI" id="CHEBI:57692"/>
    </ligand>
</feature>